<accession>A0AAV9WHZ8</accession>
<evidence type="ECO:0000313" key="4">
    <source>
        <dbReference type="Proteomes" id="UP001370758"/>
    </source>
</evidence>
<evidence type="ECO:0000313" key="3">
    <source>
        <dbReference type="EMBL" id="KAK6508004.1"/>
    </source>
</evidence>
<keyword evidence="1" id="KW-1133">Transmembrane helix</keyword>
<keyword evidence="2" id="KW-0732">Signal</keyword>
<gene>
    <name evidence="3" type="ORF">TWF481_006423</name>
</gene>
<evidence type="ECO:0000256" key="1">
    <source>
        <dbReference type="SAM" id="Phobius"/>
    </source>
</evidence>
<organism evidence="3 4">
    <name type="scientific">Arthrobotrys musiformis</name>
    <dbReference type="NCBI Taxonomy" id="47236"/>
    <lineage>
        <taxon>Eukaryota</taxon>
        <taxon>Fungi</taxon>
        <taxon>Dikarya</taxon>
        <taxon>Ascomycota</taxon>
        <taxon>Pezizomycotina</taxon>
        <taxon>Orbiliomycetes</taxon>
        <taxon>Orbiliales</taxon>
        <taxon>Orbiliaceae</taxon>
        <taxon>Arthrobotrys</taxon>
    </lineage>
</organism>
<feature type="signal peptide" evidence="2">
    <location>
        <begin position="1"/>
        <end position="21"/>
    </location>
</feature>
<name>A0AAV9WHZ8_9PEZI</name>
<keyword evidence="1" id="KW-0472">Membrane</keyword>
<feature type="chain" id="PRO_5043642607" description="Extracellular membrane protein CFEM domain-containing protein" evidence="2">
    <location>
        <begin position="22"/>
        <end position="288"/>
    </location>
</feature>
<evidence type="ECO:0008006" key="5">
    <source>
        <dbReference type="Google" id="ProtNLM"/>
    </source>
</evidence>
<feature type="transmembrane region" description="Helical" evidence="1">
    <location>
        <begin position="223"/>
        <end position="247"/>
    </location>
</feature>
<comment type="caution">
    <text evidence="3">The sequence shown here is derived from an EMBL/GenBank/DDBJ whole genome shotgun (WGS) entry which is preliminary data.</text>
</comment>
<sequence length="288" mass="30941">MLSTRILILAALLVDIPKALAQKPVVATITNLDSYAAGRVCMRDCIYNIAGRNGCDNTDECICRIDLQPQMTSYLSTCISNSCAAYTRDVKSGVSIYQSYCSGKADDPEPVVTPVATEEVVETTIIQRVTVEATATATETNFETQTVDDVVTVTRSTFATETVNAITTLTSFTGTTTVRMPSSLTQIVYETFTAVFNSTENLRQALEMWGIGSEKGLTMQGKVAVGLGVGMGVFLVAFLVTLCCCISRRSELMKRNRATGAGTGGNVGWPDDTANKTTLEYKEGYSGL</sequence>
<proteinExistence type="predicted"/>
<dbReference type="AlphaFoldDB" id="A0AAV9WHZ8"/>
<dbReference type="Proteomes" id="UP001370758">
    <property type="component" value="Unassembled WGS sequence"/>
</dbReference>
<keyword evidence="4" id="KW-1185">Reference proteome</keyword>
<keyword evidence="1" id="KW-0812">Transmembrane</keyword>
<protein>
    <recommendedName>
        <fullName evidence="5">Extracellular membrane protein CFEM domain-containing protein</fullName>
    </recommendedName>
</protein>
<reference evidence="3 4" key="1">
    <citation type="submission" date="2023-08" db="EMBL/GenBank/DDBJ databases">
        <authorList>
            <person name="Palmer J.M."/>
        </authorList>
    </citation>
    <scope>NUCLEOTIDE SEQUENCE [LARGE SCALE GENOMIC DNA]</scope>
    <source>
        <strain evidence="3 4">TWF481</strain>
    </source>
</reference>
<evidence type="ECO:0000256" key="2">
    <source>
        <dbReference type="SAM" id="SignalP"/>
    </source>
</evidence>
<dbReference type="EMBL" id="JAVHJL010000003">
    <property type="protein sequence ID" value="KAK6508004.1"/>
    <property type="molecule type" value="Genomic_DNA"/>
</dbReference>